<dbReference type="SUPFAM" id="SSF52540">
    <property type="entry name" value="P-loop containing nucleoside triphosphate hydrolases"/>
    <property type="match status" value="1"/>
</dbReference>
<dbReference type="EMBL" id="CAADFR010000009">
    <property type="protein sequence ID" value="VFK37061.1"/>
    <property type="molecule type" value="Genomic_DNA"/>
</dbReference>
<gene>
    <name evidence="1" type="ORF">BECKSD772F_GA0070984_100939</name>
</gene>
<accession>A0A450Y6A1</accession>
<keyword evidence="1" id="KW-0808">Transferase</keyword>
<keyword evidence="1" id="KW-0418">Kinase</keyword>
<sequence length="241" mass="26736">MMNSDVTRSIASSTIASLMECAQQANRYGRRLVGQDHHVIALSSGTGAGGREVGGILAKHLSVKLYDKEIVEAIAREAHFNKHVLELLDERIDGLRGAWLHSILTGENLCKENYCRNLVNVILGLACQGGVILGRGCCFILAQYPVLRVNIVGSLDKCATRFAEQEGIAPDVAKEQVKETDDARDAYIKKLFDQDNNDPRHFDLVVNSDHLSSEYIADLILRAKEHAQFEEKPYPDDHPAR</sequence>
<dbReference type="Gene3D" id="3.40.50.300">
    <property type="entry name" value="P-loop containing nucleotide triphosphate hydrolases"/>
    <property type="match status" value="1"/>
</dbReference>
<name>A0A450Y6A1_9GAMM</name>
<dbReference type="GO" id="GO:0016301">
    <property type="term" value="F:kinase activity"/>
    <property type="evidence" value="ECO:0007669"/>
    <property type="project" value="UniProtKB-KW"/>
</dbReference>
<organism evidence="1">
    <name type="scientific">Candidatus Kentrum sp. SD</name>
    <dbReference type="NCBI Taxonomy" id="2126332"/>
    <lineage>
        <taxon>Bacteria</taxon>
        <taxon>Pseudomonadati</taxon>
        <taxon>Pseudomonadota</taxon>
        <taxon>Gammaproteobacteria</taxon>
        <taxon>Candidatus Kentrum</taxon>
    </lineage>
</organism>
<proteinExistence type="predicted"/>
<dbReference type="AlphaFoldDB" id="A0A450Y6A1"/>
<evidence type="ECO:0000313" key="1">
    <source>
        <dbReference type="EMBL" id="VFK37061.1"/>
    </source>
</evidence>
<protein>
    <submittedName>
        <fullName evidence="1">Cytidylate kinase</fullName>
    </submittedName>
</protein>
<dbReference type="InterPro" id="IPR027417">
    <property type="entry name" value="P-loop_NTPase"/>
</dbReference>
<reference evidence="1" key="1">
    <citation type="submission" date="2019-02" db="EMBL/GenBank/DDBJ databases">
        <authorList>
            <person name="Gruber-Vodicka R. H."/>
            <person name="Seah K. B. B."/>
        </authorList>
    </citation>
    <scope>NUCLEOTIDE SEQUENCE</scope>
    <source>
        <strain evidence="1">BECK_S1321</strain>
    </source>
</reference>
<dbReference type="Pfam" id="PF13189">
    <property type="entry name" value="Cytidylate_kin2"/>
    <property type="match status" value="1"/>
</dbReference>